<dbReference type="GO" id="GO:0005634">
    <property type="term" value="C:nucleus"/>
    <property type="evidence" value="ECO:0007669"/>
    <property type="project" value="TreeGrafter"/>
</dbReference>
<evidence type="ECO:0000313" key="3">
    <source>
        <dbReference type="EMBL" id="KAG9447484.1"/>
    </source>
</evidence>
<dbReference type="AlphaFoldDB" id="A0AAV7EFK9"/>
<evidence type="ECO:0008006" key="5">
    <source>
        <dbReference type="Google" id="ProtNLM"/>
    </source>
</evidence>
<feature type="region of interest" description="Disordered" evidence="1">
    <location>
        <begin position="1"/>
        <end position="58"/>
    </location>
</feature>
<keyword evidence="2" id="KW-1133">Transmembrane helix</keyword>
<dbReference type="Gene3D" id="3.40.50.300">
    <property type="entry name" value="P-loop containing nucleotide triphosphate hydrolases"/>
    <property type="match status" value="1"/>
</dbReference>
<organism evidence="3 4">
    <name type="scientific">Aristolochia fimbriata</name>
    <name type="common">White veined hardy Dutchman's pipe vine</name>
    <dbReference type="NCBI Taxonomy" id="158543"/>
    <lineage>
        <taxon>Eukaryota</taxon>
        <taxon>Viridiplantae</taxon>
        <taxon>Streptophyta</taxon>
        <taxon>Embryophyta</taxon>
        <taxon>Tracheophyta</taxon>
        <taxon>Spermatophyta</taxon>
        <taxon>Magnoliopsida</taxon>
        <taxon>Magnoliidae</taxon>
        <taxon>Piperales</taxon>
        <taxon>Aristolochiaceae</taxon>
        <taxon>Aristolochia</taxon>
    </lineage>
</organism>
<dbReference type="PANTHER" id="PTHR24030">
    <property type="entry name" value="PROTEIN CMSS1"/>
    <property type="match status" value="1"/>
</dbReference>
<protein>
    <recommendedName>
        <fullName evidence="5">Protein CMSS1</fullName>
    </recommendedName>
</protein>
<comment type="caution">
    <text evidence="3">The sequence shown here is derived from an EMBL/GenBank/DDBJ whole genome shotgun (WGS) entry which is preliminary data.</text>
</comment>
<dbReference type="Pfam" id="PF14617">
    <property type="entry name" value="CMS1"/>
    <property type="match status" value="1"/>
</dbReference>
<dbReference type="GO" id="GO:0030686">
    <property type="term" value="C:90S preribosome"/>
    <property type="evidence" value="ECO:0007669"/>
    <property type="project" value="TreeGrafter"/>
</dbReference>
<gene>
    <name evidence="3" type="ORF">H6P81_013612</name>
</gene>
<dbReference type="PANTHER" id="PTHR24030:SF0">
    <property type="entry name" value="PROTEIN CMSS1"/>
    <property type="match status" value="1"/>
</dbReference>
<dbReference type="InterPro" id="IPR032704">
    <property type="entry name" value="Cms1"/>
</dbReference>
<feature type="transmembrane region" description="Helical" evidence="2">
    <location>
        <begin position="285"/>
        <end position="301"/>
    </location>
</feature>
<keyword evidence="2" id="KW-0472">Membrane</keyword>
<keyword evidence="4" id="KW-1185">Reference proteome</keyword>
<keyword evidence="2" id="KW-0812">Transmembrane</keyword>
<evidence type="ECO:0000256" key="1">
    <source>
        <dbReference type="SAM" id="MobiDB-lite"/>
    </source>
</evidence>
<dbReference type="Proteomes" id="UP000825729">
    <property type="component" value="Unassembled WGS sequence"/>
</dbReference>
<evidence type="ECO:0000313" key="4">
    <source>
        <dbReference type="Proteomes" id="UP000825729"/>
    </source>
</evidence>
<name>A0AAV7EFK9_ARIFI</name>
<reference evidence="3 4" key="1">
    <citation type="submission" date="2021-07" db="EMBL/GenBank/DDBJ databases">
        <title>The Aristolochia fimbriata genome: insights into angiosperm evolution, floral development and chemical biosynthesis.</title>
        <authorList>
            <person name="Jiao Y."/>
        </authorList>
    </citation>
    <scope>NUCLEOTIDE SEQUENCE [LARGE SCALE GENOMIC DNA]</scope>
    <source>
        <strain evidence="3">IBCAS-2021</strain>
        <tissue evidence="3">Leaf</tissue>
    </source>
</reference>
<dbReference type="InterPro" id="IPR027417">
    <property type="entry name" value="P-loop_NTPase"/>
</dbReference>
<dbReference type="EMBL" id="JAINDJ010000005">
    <property type="protein sequence ID" value="KAG9447484.1"/>
    <property type="molecule type" value="Genomic_DNA"/>
</dbReference>
<sequence>MATGKPKSPKQNRALRADGKKSKFKNPNRIPLGKNRAKAKTNKDVKQNIGKPDNGGSLTHATASQQLSFFIDRFESANGVKLSSLELEGIRETFMVENSHGLSQDAENLSKHLKPIFGASWKEVLYEGQPVEGKIEDGNPAVLIICSSALRALELLRGLKPLTRECRAAKLFAKHLKVEDQESLLKNRVNLACGTPNRIKKLIDMDVLGLSRLAVLVLDMHTDAKGYSLFSLPQVSGEFWDLYKVHFHQRFLQGDLRICLYGQVSTSDAKNADPVDENTFPATQAYFLIFCLTILFFASLLF</sequence>
<evidence type="ECO:0000256" key="2">
    <source>
        <dbReference type="SAM" id="Phobius"/>
    </source>
</evidence>
<proteinExistence type="predicted"/>
<accession>A0AAV7EFK9</accession>